<dbReference type="PANTHER" id="PTHR33164">
    <property type="entry name" value="TRANSCRIPTIONAL REGULATOR, MARR FAMILY"/>
    <property type="match status" value="1"/>
</dbReference>
<evidence type="ECO:0000313" key="6">
    <source>
        <dbReference type="EMBL" id="MBO1359301.1"/>
    </source>
</evidence>
<comment type="caution">
    <text evidence="6">The sequence shown here is derived from an EMBL/GenBank/DDBJ whole genome shotgun (WGS) entry which is preliminary data.</text>
</comment>
<evidence type="ECO:0000256" key="2">
    <source>
        <dbReference type="ARBA" id="ARBA00023125"/>
    </source>
</evidence>
<dbReference type="Proteomes" id="UP000664771">
    <property type="component" value="Unassembled WGS sequence"/>
</dbReference>
<dbReference type="RefSeq" id="WP_207880217.1">
    <property type="nucleotide sequence ID" value="NZ_JAFVMF010000005.1"/>
</dbReference>
<dbReference type="PRINTS" id="PR00598">
    <property type="entry name" value="HTHMARR"/>
</dbReference>
<protein>
    <submittedName>
        <fullName evidence="6">MarR family transcriptional regulator</fullName>
    </submittedName>
</protein>
<name>A0ABS3LTQ7_9PROT</name>
<keyword evidence="2" id="KW-0238">DNA-binding</keyword>
<feature type="domain" description="HTH marR-type" evidence="5">
    <location>
        <begin position="11"/>
        <end position="144"/>
    </location>
</feature>
<keyword evidence="1" id="KW-0805">Transcription regulation</keyword>
<evidence type="ECO:0000256" key="1">
    <source>
        <dbReference type="ARBA" id="ARBA00023015"/>
    </source>
</evidence>
<dbReference type="PROSITE" id="PS01117">
    <property type="entry name" value="HTH_MARR_1"/>
    <property type="match status" value="1"/>
</dbReference>
<dbReference type="PROSITE" id="PS50995">
    <property type="entry name" value="HTH_MARR_2"/>
    <property type="match status" value="1"/>
</dbReference>
<dbReference type="InterPro" id="IPR000835">
    <property type="entry name" value="HTH_MarR-typ"/>
</dbReference>
<evidence type="ECO:0000259" key="5">
    <source>
        <dbReference type="PROSITE" id="PS50995"/>
    </source>
</evidence>
<dbReference type="InterPro" id="IPR039422">
    <property type="entry name" value="MarR/SlyA-like"/>
</dbReference>
<accession>A0ABS3LTQ7</accession>
<keyword evidence="7" id="KW-1185">Reference proteome</keyword>
<dbReference type="PANTHER" id="PTHR33164:SF64">
    <property type="entry name" value="TRANSCRIPTIONAL REGULATOR SLYA"/>
    <property type="match status" value="1"/>
</dbReference>
<dbReference type="InterPro" id="IPR023187">
    <property type="entry name" value="Tscrpt_reg_MarR-type_CS"/>
</dbReference>
<dbReference type="SMART" id="SM00347">
    <property type="entry name" value="HTH_MARR"/>
    <property type="match status" value="1"/>
</dbReference>
<dbReference type="SUPFAM" id="SSF46785">
    <property type="entry name" value="Winged helix' DNA-binding domain"/>
    <property type="match status" value="1"/>
</dbReference>
<dbReference type="EMBL" id="JAFVMF010000005">
    <property type="protein sequence ID" value="MBO1359301.1"/>
    <property type="molecule type" value="Genomic_DNA"/>
</dbReference>
<dbReference type="InterPro" id="IPR036390">
    <property type="entry name" value="WH_DNA-bd_sf"/>
</dbReference>
<feature type="region of interest" description="Disordered" evidence="4">
    <location>
        <begin position="153"/>
        <end position="180"/>
    </location>
</feature>
<evidence type="ECO:0000313" key="7">
    <source>
        <dbReference type="Proteomes" id="UP000664771"/>
    </source>
</evidence>
<proteinExistence type="predicted"/>
<evidence type="ECO:0000256" key="4">
    <source>
        <dbReference type="SAM" id="MobiDB-lite"/>
    </source>
</evidence>
<dbReference type="Gene3D" id="1.10.10.10">
    <property type="entry name" value="Winged helix-like DNA-binding domain superfamily/Winged helix DNA-binding domain"/>
    <property type="match status" value="1"/>
</dbReference>
<evidence type="ECO:0000256" key="3">
    <source>
        <dbReference type="ARBA" id="ARBA00023163"/>
    </source>
</evidence>
<gene>
    <name evidence="6" type="ORF">J2D73_05760</name>
</gene>
<dbReference type="InterPro" id="IPR036388">
    <property type="entry name" value="WH-like_DNA-bd_sf"/>
</dbReference>
<keyword evidence="3" id="KW-0804">Transcription</keyword>
<dbReference type="Pfam" id="PF12802">
    <property type="entry name" value="MarR_2"/>
    <property type="match status" value="1"/>
</dbReference>
<organism evidence="6 7">
    <name type="scientific">Acetobacter sacchari</name>
    <dbReference type="NCBI Taxonomy" id="2661687"/>
    <lineage>
        <taxon>Bacteria</taxon>
        <taxon>Pseudomonadati</taxon>
        <taxon>Pseudomonadota</taxon>
        <taxon>Alphaproteobacteria</taxon>
        <taxon>Acetobacterales</taxon>
        <taxon>Acetobacteraceae</taxon>
        <taxon>Acetobacter</taxon>
    </lineage>
</organism>
<reference evidence="6 7" key="1">
    <citation type="submission" date="2021-03" db="EMBL/GenBank/DDBJ databases">
        <title>The complete genome sequence of Acetobacter sacchari TBRC 11175.</title>
        <authorList>
            <person name="Charoenyingcharoen P."/>
            <person name="Yukphan P."/>
        </authorList>
    </citation>
    <scope>NUCLEOTIDE SEQUENCE [LARGE SCALE GENOMIC DNA]</scope>
    <source>
        <strain evidence="6 7">TBRC 11175</strain>
    </source>
</reference>
<sequence length="180" mass="19883">MSNADAEKLMRREFGQQLSRIATAWRREVDRDLRSYNLTDAQWRPLYYLGQLPPPVRQTDLAQALSVEAPSLARVLDVLEKTGLITRDVDGEDRRSKHVTLTKAGANMADRVRDAVDGVGARLLDGASTQALQDCLSVFEQVLGAVHDAREKRALEEGGTTTNRRNENAAPGGRSTRGAR</sequence>